<evidence type="ECO:0000256" key="2">
    <source>
        <dbReference type="ARBA" id="ARBA00022676"/>
    </source>
</evidence>
<comment type="catalytic activity">
    <reaction evidence="5 6">
        <text>L-arginyl-[protein] + NAD(+) = N(omega)-(ADP-D-ribosyl)-L-arginyl-[protein] + nicotinamide + H(+)</text>
        <dbReference type="Rhea" id="RHEA:19149"/>
        <dbReference type="Rhea" id="RHEA-COMP:10532"/>
        <dbReference type="Rhea" id="RHEA-COMP:15087"/>
        <dbReference type="ChEBI" id="CHEBI:15378"/>
        <dbReference type="ChEBI" id="CHEBI:17154"/>
        <dbReference type="ChEBI" id="CHEBI:29965"/>
        <dbReference type="ChEBI" id="CHEBI:57540"/>
        <dbReference type="ChEBI" id="CHEBI:142554"/>
        <dbReference type="EC" id="2.4.2.31"/>
    </reaction>
</comment>
<evidence type="ECO:0000256" key="3">
    <source>
        <dbReference type="ARBA" id="ARBA00022679"/>
    </source>
</evidence>
<evidence type="ECO:0000256" key="6">
    <source>
        <dbReference type="RuleBase" id="RU361228"/>
    </source>
</evidence>
<evidence type="ECO:0000313" key="7">
    <source>
        <dbReference type="EMBL" id="CAF3516882.1"/>
    </source>
</evidence>
<name>A0A818IBE2_9BILA</name>
<accession>A0A818IBE2</accession>
<protein>
    <recommendedName>
        <fullName evidence="6">NAD(P)(+)--arginine ADP-ribosyltransferase</fullName>
        <ecNumber evidence="6">2.4.2.31</ecNumber>
    </recommendedName>
    <alternativeName>
        <fullName evidence="6">Mono(ADP-ribosyl)transferase</fullName>
    </alternativeName>
</protein>
<proteinExistence type="inferred from homology"/>
<evidence type="ECO:0000256" key="4">
    <source>
        <dbReference type="ARBA" id="ARBA00022695"/>
    </source>
</evidence>
<dbReference type="Gene3D" id="3.90.176.10">
    <property type="entry name" value="Toxin ADP-ribosyltransferase, Chain A, domain 1"/>
    <property type="match status" value="1"/>
</dbReference>
<evidence type="ECO:0000256" key="5">
    <source>
        <dbReference type="ARBA" id="ARBA00047597"/>
    </source>
</evidence>
<dbReference type="EMBL" id="CAJNYV010002950">
    <property type="protein sequence ID" value="CAF3516882.1"/>
    <property type="molecule type" value="Genomic_DNA"/>
</dbReference>
<comment type="caution">
    <text evidence="7">The sequence shown here is derived from an EMBL/GenBank/DDBJ whole genome shotgun (WGS) entry which is preliminary data.</text>
</comment>
<dbReference type="GO" id="GO:0016779">
    <property type="term" value="F:nucleotidyltransferase activity"/>
    <property type="evidence" value="ECO:0007669"/>
    <property type="project" value="UniProtKB-KW"/>
</dbReference>
<reference evidence="7" key="1">
    <citation type="submission" date="2021-02" db="EMBL/GenBank/DDBJ databases">
        <authorList>
            <person name="Nowell W R."/>
        </authorList>
    </citation>
    <scope>NUCLEOTIDE SEQUENCE</scope>
</reference>
<comment type="similarity">
    <text evidence="1 6">Belongs to the Arg-specific ADP-ribosyltransferase family.</text>
</comment>
<keyword evidence="3 6" id="KW-0808">Transferase</keyword>
<keyword evidence="6" id="KW-0521">NADP</keyword>
<dbReference type="GO" id="GO:0106274">
    <property type="term" value="F:NAD+-protein-arginine ADP-ribosyltransferase activity"/>
    <property type="evidence" value="ECO:0007669"/>
    <property type="project" value="UniProtKB-EC"/>
</dbReference>
<organism evidence="7 8">
    <name type="scientific">Rotaria socialis</name>
    <dbReference type="NCBI Taxonomy" id="392032"/>
    <lineage>
        <taxon>Eukaryota</taxon>
        <taxon>Metazoa</taxon>
        <taxon>Spiralia</taxon>
        <taxon>Gnathifera</taxon>
        <taxon>Rotifera</taxon>
        <taxon>Eurotatoria</taxon>
        <taxon>Bdelloidea</taxon>
        <taxon>Philodinida</taxon>
        <taxon>Philodinidae</taxon>
        <taxon>Rotaria</taxon>
    </lineage>
</organism>
<evidence type="ECO:0000256" key="1">
    <source>
        <dbReference type="ARBA" id="ARBA00009558"/>
    </source>
</evidence>
<gene>
    <name evidence="7" type="ORF">KIK155_LOCUS16693</name>
</gene>
<evidence type="ECO:0000313" key="8">
    <source>
        <dbReference type="Proteomes" id="UP000663865"/>
    </source>
</evidence>
<sequence>MASFEPIIVIFGSSKSIASTNLRLPVSLLFAFDVKSLEEIVNASSKLTDTCLSRFFIILLDCIDEDLLIRLHANHRVQSIYKHCITSSASQQQINRMTNSFRQLTLDLSNDIVYFLTAEGEKQITLEQISLVKIYYQQARILKQWIMSFFKAEPCHILLISLNSSQENLDSAQQRLQQVCIKLGFSSAVIRQLNDYIPNSERNSVLLPYAELLFKNEDPHYICRLIKQLSPIRLYLYGNKLCDLSEWSKLMIATENEIMEDEDDWCAFLENDYVEDEPELIHGQKGTKYDSNWEKFNLEFSRRHLFRNLSYFDYNGLDSPKNKSISFIWLDEILHDAEFQFQQIVEPFQWQFFDNVSSCVLFLEKQLREQRYVFLVTSGVLGKELFISGLCVMDQLFATYVYCAQLSPNLNWSRDYSTIRGIYNDSNKLAYQLKRDYKQLQAALGICETECYTVSKITNEKQIIQNVEEVNLPLPLPLPLPLIIYDQEHTHLFMAHQRTIDTLLCMPHTLESKADMLAEFRHAYSDNQEALAQIDNFENIYNSNAAVQWYTRDSFVWRTINQALRSSNVESMFKLRYILTDLYAHLQESYDQKHLSFQMLTPEIFYRGQMMSREEFNTFKTLQGNIIAINTFLSTTASMQIALMYAGQYCENPDLVSVVFHIETNMGALVRPYANISHYSLFRDEQETLFAMGSVFRIGNIRQLPNADYVWTIHLKTIDQTDSQFSKIH</sequence>
<dbReference type="SUPFAM" id="SSF56399">
    <property type="entry name" value="ADP-ribosylation"/>
    <property type="match status" value="1"/>
</dbReference>
<dbReference type="Proteomes" id="UP000663865">
    <property type="component" value="Unassembled WGS sequence"/>
</dbReference>
<dbReference type="InterPro" id="IPR000768">
    <property type="entry name" value="ART"/>
</dbReference>
<dbReference type="AlphaFoldDB" id="A0A818IBE2"/>
<dbReference type="PROSITE" id="PS51996">
    <property type="entry name" value="TR_MART"/>
    <property type="match status" value="1"/>
</dbReference>
<keyword evidence="2 6" id="KW-0328">Glycosyltransferase</keyword>
<dbReference type="EC" id="2.4.2.31" evidence="6"/>
<dbReference type="Pfam" id="PF01129">
    <property type="entry name" value="ART"/>
    <property type="match status" value="1"/>
</dbReference>
<keyword evidence="6" id="KW-0520">NAD</keyword>
<keyword evidence="4" id="KW-0548">Nucleotidyltransferase</keyword>